<feature type="domain" description="CshA" evidence="2">
    <location>
        <begin position="3"/>
        <end position="70"/>
    </location>
</feature>
<evidence type="ECO:0000313" key="3">
    <source>
        <dbReference type="EMBL" id="ETJ34154.1"/>
    </source>
</evidence>
<gene>
    <name evidence="3" type="ORF">Q604_UNBC11419G0001</name>
</gene>
<dbReference type="AlphaFoldDB" id="W1XZ60"/>
<evidence type="ECO:0000256" key="1">
    <source>
        <dbReference type="SAM" id="MobiDB-lite"/>
    </source>
</evidence>
<dbReference type="Pfam" id="PF19076">
    <property type="entry name" value="CshA_repeat"/>
    <property type="match status" value="1"/>
</dbReference>
<protein>
    <submittedName>
        <fullName evidence="3">Gram-positive signal peptide protein, YSIRK family</fullName>
    </submittedName>
</protein>
<proteinExistence type="predicted"/>
<reference evidence="3" key="1">
    <citation type="submission" date="2013-12" db="EMBL/GenBank/DDBJ databases">
        <title>A Varibaculum cambriense genome reconstructed from a premature infant gut community with otherwise low bacterial novelty that shifts toward anaerobic metabolism during the third week of life.</title>
        <authorList>
            <person name="Brown C.T."/>
            <person name="Sharon I."/>
            <person name="Thomas B.C."/>
            <person name="Castelle C.J."/>
            <person name="Morowitz M.J."/>
            <person name="Banfield J.F."/>
        </authorList>
    </citation>
    <scope>NUCLEOTIDE SEQUENCE</scope>
</reference>
<dbReference type="EMBL" id="AZMM01011419">
    <property type="protein sequence ID" value="ETJ34154.1"/>
    <property type="molecule type" value="Genomic_DNA"/>
</dbReference>
<evidence type="ECO:0000259" key="2">
    <source>
        <dbReference type="Pfam" id="PF19076"/>
    </source>
</evidence>
<name>W1XZ60_9ZZZZ</name>
<dbReference type="InterPro" id="IPR026395">
    <property type="entry name" value="CshA_fibril"/>
</dbReference>
<organism evidence="3">
    <name type="scientific">human gut metagenome</name>
    <dbReference type="NCBI Taxonomy" id="408170"/>
    <lineage>
        <taxon>unclassified sequences</taxon>
        <taxon>metagenomes</taxon>
        <taxon>organismal metagenomes</taxon>
    </lineage>
</organism>
<accession>W1XZ60</accession>
<feature type="non-terminal residue" evidence="3">
    <location>
        <position position="70"/>
    </location>
</feature>
<sequence length="70" mass="7065">VTPVTPTATPAESVAPQGVVQTGTVTFTEGDPVAPIDKDTITLLDENGQPAASVVAKSPEGKEIGTFTVD</sequence>
<feature type="non-terminal residue" evidence="3">
    <location>
        <position position="1"/>
    </location>
</feature>
<feature type="region of interest" description="Disordered" evidence="1">
    <location>
        <begin position="50"/>
        <end position="70"/>
    </location>
</feature>
<comment type="caution">
    <text evidence="3">The sequence shown here is derived from an EMBL/GenBank/DDBJ whole genome shotgun (WGS) entry which is preliminary data.</text>
</comment>